<dbReference type="InterPro" id="IPR037066">
    <property type="entry name" value="Plug_dom_sf"/>
</dbReference>
<keyword evidence="6 11" id="KW-0798">TonB box</keyword>
<proteinExistence type="inferred from homology"/>
<evidence type="ECO:0000256" key="3">
    <source>
        <dbReference type="ARBA" id="ARBA00022452"/>
    </source>
</evidence>
<feature type="domain" description="TonB-dependent receptor plug" evidence="13">
    <location>
        <begin position="59"/>
        <end position="168"/>
    </location>
</feature>
<dbReference type="GO" id="GO:0009279">
    <property type="term" value="C:cell outer membrane"/>
    <property type="evidence" value="ECO:0007669"/>
    <property type="project" value="UniProtKB-SubCell"/>
</dbReference>
<dbReference type="PATRIC" id="fig|1303518.3.peg.2695"/>
<evidence type="ECO:0000256" key="2">
    <source>
        <dbReference type="ARBA" id="ARBA00022448"/>
    </source>
</evidence>
<dbReference type="InterPro" id="IPR039426">
    <property type="entry name" value="TonB-dep_rcpt-like"/>
</dbReference>
<evidence type="ECO:0000256" key="8">
    <source>
        <dbReference type="ARBA" id="ARBA00023170"/>
    </source>
</evidence>
<keyword evidence="5" id="KW-0732">Signal</keyword>
<evidence type="ECO:0000256" key="4">
    <source>
        <dbReference type="ARBA" id="ARBA00022692"/>
    </source>
</evidence>
<gene>
    <name evidence="14" type="ORF">CCALI_02594</name>
</gene>
<reference evidence="15" key="1">
    <citation type="submission" date="2013-03" db="EMBL/GenBank/DDBJ databases">
        <title>Genome sequence of Chthonomonas calidirosea, the first sequenced genome from the Armatimonadetes phylum (formally candidate division OP10).</title>
        <authorList>
            <person name="Lee K.C.Y."/>
            <person name="Morgan X.C."/>
            <person name="Dunfield P.F."/>
            <person name="Tamas I."/>
            <person name="Houghton K.M."/>
            <person name="Vyssotski M."/>
            <person name="Ryan J.L.J."/>
            <person name="Lagutin K."/>
            <person name="McDonald I.R."/>
            <person name="Stott M.B."/>
        </authorList>
    </citation>
    <scope>NUCLEOTIDE SEQUENCE [LARGE SCALE GENOMIC DNA]</scope>
    <source>
        <strain evidence="15">DSM 23976 / ICMP 18418 / T49</strain>
    </source>
</reference>
<dbReference type="InterPro" id="IPR012910">
    <property type="entry name" value="Plug_dom"/>
</dbReference>
<dbReference type="PANTHER" id="PTHR30069:SF29">
    <property type="entry name" value="HEMOGLOBIN AND HEMOGLOBIN-HAPTOGLOBIN-BINDING PROTEIN 1-RELATED"/>
    <property type="match status" value="1"/>
</dbReference>
<evidence type="ECO:0000256" key="6">
    <source>
        <dbReference type="ARBA" id="ARBA00023077"/>
    </source>
</evidence>
<dbReference type="Gene3D" id="2.170.130.10">
    <property type="entry name" value="TonB-dependent receptor, plug domain"/>
    <property type="match status" value="1"/>
</dbReference>
<dbReference type="EMBL" id="HF951689">
    <property type="protein sequence ID" value="CCW36387.1"/>
    <property type="molecule type" value="Genomic_DNA"/>
</dbReference>
<dbReference type="Proteomes" id="UP000014227">
    <property type="component" value="Chromosome I"/>
</dbReference>
<keyword evidence="15" id="KW-1185">Reference proteome</keyword>
<dbReference type="Gene3D" id="2.40.170.20">
    <property type="entry name" value="TonB-dependent receptor, beta-barrel domain"/>
    <property type="match status" value="1"/>
</dbReference>
<dbReference type="GO" id="GO:0044718">
    <property type="term" value="P:siderophore transmembrane transport"/>
    <property type="evidence" value="ECO:0007669"/>
    <property type="project" value="TreeGrafter"/>
</dbReference>
<evidence type="ECO:0000256" key="7">
    <source>
        <dbReference type="ARBA" id="ARBA00023136"/>
    </source>
</evidence>
<evidence type="ECO:0000313" key="15">
    <source>
        <dbReference type="Proteomes" id="UP000014227"/>
    </source>
</evidence>
<dbReference type="PROSITE" id="PS52016">
    <property type="entry name" value="TONB_DEPENDENT_REC_3"/>
    <property type="match status" value="1"/>
</dbReference>
<dbReference type="OrthoDB" id="9800913at2"/>
<evidence type="ECO:0000256" key="1">
    <source>
        <dbReference type="ARBA" id="ARBA00004571"/>
    </source>
</evidence>
<dbReference type="Pfam" id="PF00593">
    <property type="entry name" value="TonB_dep_Rec_b-barrel"/>
    <property type="match status" value="1"/>
</dbReference>
<keyword evidence="2 10" id="KW-0813">Transport</keyword>
<dbReference type="PANTHER" id="PTHR30069">
    <property type="entry name" value="TONB-DEPENDENT OUTER MEMBRANE RECEPTOR"/>
    <property type="match status" value="1"/>
</dbReference>
<comment type="similarity">
    <text evidence="10 11">Belongs to the TonB-dependent receptor family.</text>
</comment>
<keyword evidence="7 10" id="KW-0472">Membrane</keyword>
<evidence type="ECO:0000256" key="9">
    <source>
        <dbReference type="ARBA" id="ARBA00023237"/>
    </source>
</evidence>
<dbReference type="AlphaFoldDB" id="S0F026"/>
<dbReference type="SUPFAM" id="SSF56935">
    <property type="entry name" value="Porins"/>
    <property type="match status" value="1"/>
</dbReference>
<dbReference type="HOGENOM" id="CLU_504990_0_0_0"/>
<dbReference type="RefSeq" id="WP_016483896.1">
    <property type="nucleotide sequence ID" value="NC_021487.1"/>
</dbReference>
<dbReference type="STRING" id="454171.CP488_01497"/>
<dbReference type="InParanoid" id="S0F026"/>
<evidence type="ECO:0000256" key="10">
    <source>
        <dbReference type="PROSITE-ProRule" id="PRU01360"/>
    </source>
</evidence>
<dbReference type="InterPro" id="IPR000531">
    <property type="entry name" value="Beta-barrel_TonB"/>
</dbReference>
<feature type="domain" description="TonB-dependent receptor-like beta-barrel" evidence="12">
    <location>
        <begin position="212"/>
        <end position="625"/>
    </location>
</feature>
<dbReference type="KEGG" id="ccz:CCALI_02594"/>
<evidence type="ECO:0000256" key="11">
    <source>
        <dbReference type="RuleBase" id="RU003357"/>
    </source>
</evidence>
<evidence type="ECO:0000256" key="5">
    <source>
        <dbReference type="ARBA" id="ARBA00022729"/>
    </source>
</evidence>
<keyword evidence="9 10" id="KW-0998">Cell outer membrane</keyword>
<dbReference type="GO" id="GO:0015344">
    <property type="term" value="F:siderophore uptake transmembrane transporter activity"/>
    <property type="evidence" value="ECO:0007669"/>
    <property type="project" value="TreeGrafter"/>
</dbReference>
<evidence type="ECO:0000259" key="13">
    <source>
        <dbReference type="Pfam" id="PF07715"/>
    </source>
</evidence>
<keyword evidence="4 10" id="KW-0812">Transmembrane</keyword>
<accession>S0F026</accession>
<dbReference type="Pfam" id="PF07715">
    <property type="entry name" value="Plug"/>
    <property type="match status" value="1"/>
</dbReference>
<keyword evidence="3 10" id="KW-1134">Transmembrane beta strand</keyword>
<name>S0F026_CHTCT</name>
<evidence type="ECO:0000313" key="14">
    <source>
        <dbReference type="EMBL" id="CCW36387.1"/>
    </source>
</evidence>
<sequence length="660" mass="72760">MRKSWKSLSSGVLALVLNLTVRSGHCLEAKLGPANSQENELLFAGKLDVVSASRTKQPLDQAPADVTVITADQIERSGAVTLLDVLRYVPGLNVSESNATVASVSLRGLNSLLTNTLLVMIDGRPVNQDVSGGVTWDFLPLALLQIQRIEIVRGPGSTLYGANAFNGVINIITKTPQEQLEGARNRLQFRTVVGGYKSDYDELLASAADRHGSAISLSFAYNHSGGYGSAGKMGVWDSYATPLINLDFNHQNRHAEYRLQAGTVASSENVYQNIFLQGAHFYQSYITFHYGEPRAQDPLTVRGSYNNYSETAQNVDYTRHYVFEGEIQKQNTFNGRNTLVYGMSLRHVYFHSGIATPGRHNQNLFGFYAQDEAKLGKGWIAYAGLRYDDDSLVGSRISPRLTVIKDLGARQTLRLTYGTSYQIPSLITSYASFAVPIAPMVNEGVVGNTHLASIRLQGGEIDWRKGFSNGFVGIDIYYNNIRKLIGPAPLTFFPSPPFPPGTPSSVTFANNGGARTYGFEVESELQLAKHMHALFNYSFANQHFDDSSVAGFFQPNHMLNIGLDMGPIRRWEVFLGTHLVGAVSAIIGDGGFYTAPAYIRTDLRIGYRLREGKEPLTIAFIVHNLFDDHHIEFPFDDDSPLPAQVAPQRTNLYLEISGKF</sequence>
<evidence type="ECO:0000259" key="12">
    <source>
        <dbReference type="Pfam" id="PF00593"/>
    </source>
</evidence>
<organism evidence="14 15">
    <name type="scientific">Chthonomonas calidirosea (strain DSM 23976 / ICMP 18418 / T49)</name>
    <dbReference type="NCBI Taxonomy" id="1303518"/>
    <lineage>
        <taxon>Bacteria</taxon>
        <taxon>Bacillati</taxon>
        <taxon>Armatimonadota</taxon>
        <taxon>Chthonomonadia</taxon>
        <taxon>Chthonomonadales</taxon>
        <taxon>Chthonomonadaceae</taxon>
        <taxon>Chthonomonas</taxon>
    </lineage>
</organism>
<comment type="subcellular location">
    <subcellularLocation>
        <location evidence="1 10">Cell outer membrane</location>
        <topology evidence="1 10">Multi-pass membrane protein</topology>
    </subcellularLocation>
</comment>
<dbReference type="InterPro" id="IPR036942">
    <property type="entry name" value="Beta-barrel_TonB_sf"/>
</dbReference>
<keyword evidence="8 14" id="KW-0675">Receptor</keyword>
<protein>
    <submittedName>
        <fullName evidence="14">Outer membrane receptor for ferrienterochelin and colicins</fullName>
    </submittedName>
</protein>
<dbReference type="eggNOG" id="COG4771">
    <property type="taxonomic scope" value="Bacteria"/>
</dbReference>